<dbReference type="InterPro" id="IPR036968">
    <property type="entry name" value="Enolpyruvate_Tfrase_sf"/>
</dbReference>
<keyword evidence="8 13" id="KW-0131">Cell cycle</keyword>
<evidence type="ECO:0000256" key="10">
    <source>
        <dbReference type="ARBA" id="ARBA00023317"/>
    </source>
</evidence>
<dbReference type="PANTHER" id="PTHR43783">
    <property type="entry name" value="UDP-N-ACETYLGLUCOSAMINE 1-CARBOXYVINYLTRANSFERASE"/>
    <property type="match status" value="1"/>
</dbReference>
<evidence type="ECO:0000256" key="1">
    <source>
        <dbReference type="ARBA" id="ARBA00004496"/>
    </source>
</evidence>
<dbReference type="RefSeq" id="WP_158344989.1">
    <property type="nucleotide sequence ID" value="NZ_AP019379.1"/>
</dbReference>
<dbReference type="OrthoDB" id="9803760at2"/>
<keyword evidence="14" id="KW-0812">Transmembrane</keyword>
<comment type="catalytic activity">
    <reaction evidence="12 13">
        <text>phosphoenolpyruvate + UDP-N-acetyl-alpha-D-glucosamine = UDP-N-acetyl-3-O-(1-carboxyvinyl)-alpha-D-glucosamine + phosphate</text>
        <dbReference type="Rhea" id="RHEA:18681"/>
        <dbReference type="ChEBI" id="CHEBI:43474"/>
        <dbReference type="ChEBI" id="CHEBI:57705"/>
        <dbReference type="ChEBI" id="CHEBI:58702"/>
        <dbReference type="ChEBI" id="CHEBI:68483"/>
        <dbReference type="EC" id="2.5.1.7"/>
    </reaction>
</comment>
<feature type="binding site" evidence="13">
    <location>
        <position position="305"/>
    </location>
    <ligand>
        <name>UDP-N-acetyl-alpha-D-glucosamine</name>
        <dbReference type="ChEBI" id="CHEBI:57705"/>
    </ligand>
</feature>
<evidence type="ECO:0000256" key="6">
    <source>
        <dbReference type="ARBA" id="ARBA00022960"/>
    </source>
</evidence>
<feature type="domain" description="Enolpyruvate transferase" evidence="15">
    <location>
        <begin position="7"/>
        <end position="406"/>
    </location>
</feature>
<dbReference type="AlphaFoldDB" id="A0A455TAD7"/>
<keyword evidence="7 13" id="KW-0573">Peptidoglycan synthesis</keyword>
<evidence type="ECO:0000256" key="8">
    <source>
        <dbReference type="ARBA" id="ARBA00023306"/>
    </source>
</evidence>
<dbReference type="InterPro" id="IPR050068">
    <property type="entry name" value="MurA_subfamily"/>
</dbReference>
<evidence type="ECO:0000256" key="9">
    <source>
        <dbReference type="ARBA" id="ARBA00023316"/>
    </source>
</evidence>
<comment type="caution">
    <text evidence="13">Lacks conserved residue(s) required for the propagation of feature annotation.</text>
</comment>
<organism evidence="16 17">
    <name type="scientific">Buchnera aphidicola</name>
    <name type="common">Nipponaphis monzeni</name>
    <dbReference type="NCBI Taxonomy" id="2495405"/>
    <lineage>
        <taxon>Bacteria</taxon>
        <taxon>Pseudomonadati</taxon>
        <taxon>Pseudomonadota</taxon>
        <taxon>Gammaproteobacteria</taxon>
        <taxon>Enterobacterales</taxon>
        <taxon>Erwiniaceae</taxon>
        <taxon>Buchnera</taxon>
    </lineage>
</organism>
<dbReference type="Gene3D" id="3.65.10.10">
    <property type="entry name" value="Enolpyruvate transferase domain"/>
    <property type="match status" value="2"/>
</dbReference>
<comment type="pathway">
    <text evidence="2 13">Cell wall biogenesis; peptidoglycan biosynthesis.</text>
</comment>
<evidence type="ECO:0000313" key="16">
    <source>
        <dbReference type="EMBL" id="BBI01304.1"/>
    </source>
</evidence>
<proteinExistence type="inferred from homology"/>
<dbReference type="Pfam" id="PF00275">
    <property type="entry name" value="EPSP_synthase"/>
    <property type="match status" value="1"/>
</dbReference>
<evidence type="ECO:0000256" key="12">
    <source>
        <dbReference type="ARBA" id="ARBA00047527"/>
    </source>
</evidence>
<accession>A0A455TAD7</accession>
<keyword evidence="4 13" id="KW-0132">Cell division</keyword>
<evidence type="ECO:0000256" key="3">
    <source>
        <dbReference type="ARBA" id="ARBA00022490"/>
    </source>
</evidence>
<feature type="transmembrane region" description="Helical" evidence="14">
    <location>
        <begin position="156"/>
        <end position="179"/>
    </location>
</feature>
<reference evidence="16 17" key="1">
    <citation type="journal article" date="2019" name="Proc. Natl. Acad. Sci. U.S.A.">
        <title>Exaggeration and cooption of innate immunity for social defense.</title>
        <authorList>
            <person name="Kutsukake M."/>
            <person name="Moriyama M."/>
            <person name="Shigenobu S."/>
            <person name="Meng X.-Y."/>
            <person name="Nikoh N."/>
            <person name="Noda C."/>
            <person name="Kobayashi S."/>
            <person name="Fukatsu T."/>
        </authorList>
    </citation>
    <scope>NUCLEOTIDE SEQUENCE [LARGE SCALE GENOMIC DNA]</scope>
    <source>
        <strain evidence="16 17">Nmo</strain>
    </source>
</reference>
<keyword evidence="14" id="KW-0472">Membrane</keyword>
<keyword evidence="14" id="KW-1133">Transmembrane helix</keyword>
<keyword evidence="9 13" id="KW-0961">Cell wall biogenesis/degradation</keyword>
<evidence type="ECO:0000256" key="7">
    <source>
        <dbReference type="ARBA" id="ARBA00022984"/>
    </source>
</evidence>
<feature type="active site" description="Proton donor" evidence="13">
    <location>
        <position position="115"/>
    </location>
</feature>
<feature type="binding site" evidence="13">
    <location>
        <position position="91"/>
    </location>
    <ligand>
        <name>UDP-N-acetyl-alpha-D-glucosamine</name>
        <dbReference type="ChEBI" id="CHEBI:57705"/>
    </ligand>
</feature>
<dbReference type="InterPro" id="IPR001986">
    <property type="entry name" value="Enolpyruvate_Tfrase_dom"/>
</dbReference>
<sequence>MNKFYIQGPTILNGEIKISGSKNSALPILFLSLLSKSPIKISNVPKIKDVTIAIKLLTHIGVKIKFSDVIIFDASHLTTCQVPYKLVRKIRASIWLLSPLLIRFKKVCIDFPGGCSIGSRPINLHIYGLKKLGAKFIINKNYIKVYTTKNLQGTIIYMPLISVGATITVIGAAILANGITIIKNAAREPEITDLVKFLNKLGAKIFGVGTSTIYIQGVNKLHSEQYYISPDRIETGTFLIAAAISKGNITCTHTNPNVLKSVINILCSTGAKITCGKTWINLNMYNKRPKSVNVCTSPYPGFPTDLQPQITLLNLIAVGNSIITETIFENRYTHISELTKMGAKNKTKKNLLKCYGVNKLFGNYVIGKDLRSTATLILAGCIAEGITIVNNIFHVRRGYERIEKKLNSLGAKITLI</sequence>
<protein>
    <recommendedName>
        <fullName evidence="13">UDP-N-acetylglucosamine 1-carboxyvinyltransferase</fullName>
        <ecNumber evidence="13">2.5.1.7</ecNumber>
    </recommendedName>
    <alternativeName>
        <fullName evidence="13">Enoylpyruvate transferase</fullName>
    </alternativeName>
    <alternativeName>
        <fullName evidence="13">UDP-N-acetylglucosamine enolpyruvyl transferase</fullName>
        <shortName evidence="13">EPT</shortName>
    </alternativeName>
</protein>
<dbReference type="EMBL" id="AP019379">
    <property type="protein sequence ID" value="BBI01304.1"/>
    <property type="molecule type" value="Genomic_DNA"/>
</dbReference>
<feature type="modified residue" description="2-(S-cysteinyl)pyruvic acid O-phosphothioketal" evidence="13">
    <location>
        <position position="115"/>
    </location>
</feature>
<evidence type="ECO:0000256" key="13">
    <source>
        <dbReference type="HAMAP-Rule" id="MF_00111"/>
    </source>
</evidence>
<evidence type="ECO:0000259" key="15">
    <source>
        <dbReference type="Pfam" id="PF00275"/>
    </source>
</evidence>
<dbReference type="EC" id="2.5.1.7" evidence="13"/>
<comment type="subcellular location">
    <subcellularLocation>
        <location evidence="1 13">Cytoplasm</location>
    </subcellularLocation>
</comment>
<dbReference type="InterPro" id="IPR005750">
    <property type="entry name" value="UDP_GlcNAc_COvinyl_MurA"/>
</dbReference>
<keyword evidence="6 13" id="KW-0133">Cell shape</keyword>
<dbReference type="PANTHER" id="PTHR43783:SF1">
    <property type="entry name" value="UDP-N-ACETYLGLUCOSAMINE 1-CARBOXYVINYLTRANSFERASE"/>
    <property type="match status" value="1"/>
</dbReference>
<dbReference type="SUPFAM" id="SSF55205">
    <property type="entry name" value="EPT/RTPC-like"/>
    <property type="match status" value="1"/>
</dbReference>
<dbReference type="Proteomes" id="UP000317544">
    <property type="component" value="Chromosome"/>
</dbReference>
<dbReference type="GO" id="GO:0071555">
    <property type="term" value="P:cell wall organization"/>
    <property type="evidence" value="ECO:0007669"/>
    <property type="project" value="UniProtKB-KW"/>
</dbReference>
<dbReference type="NCBIfam" id="TIGR01072">
    <property type="entry name" value="murA"/>
    <property type="match status" value="1"/>
</dbReference>
<evidence type="ECO:0000256" key="14">
    <source>
        <dbReference type="SAM" id="Phobius"/>
    </source>
</evidence>
<evidence type="ECO:0000256" key="4">
    <source>
        <dbReference type="ARBA" id="ARBA00022618"/>
    </source>
</evidence>
<comment type="function">
    <text evidence="13">Cell wall formation. Adds enolpyruvyl to UDP-N-acetylglucosamine.</text>
</comment>
<dbReference type="GO" id="GO:0019277">
    <property type="term" value="P:UDP-N-acetylgalactosamine biosynthetic process"/>
    <property type="evidence" value="ECO:0007669"/>
    <property type="project" value="InterPro"/>
</dbReference>
<evidence type="ECO:0000256" key="11">
    <source>
        <dbReference type="ARBA" id="ARBA00038367"/>
    </source>
</evidence>
<dbReference type="GO" id="GO:0051301">
    <property type="term" value="P:cell division"/>
    <property type="evidence" value="ECO:0007669"/>
    <property type="project" value="UniProtKB-KW"/>
</dbReference>
<keyword evidence="3 13" id="KW-0963">Cytoplasm</keyword>
<name>A0A455TAD7_9GAMM</name>
<evidence type="ECO:0000313" key="17">
    <source>
        <dbReference type="Proteomes" id="UP000317544"/>
    </source>
</evidence>
<dbReference type="InterPro" id="IPR013792">
    <property type="entry name" value="RNA3'P_cycl/enolpyr_Trfase_a/b"/>
</dbReference>
<dbReference type="FunFam" id="3.65.10.10:FF:000001">
    <property type="entry name" value="UDP-N-acetylglucosamine 1-carboxyvinyltransferase"/>
    <property type="match status" value="1"/>
</dbReference>
<keyword evidence="5 13" id="KW-0808">Transferase</keyword>
<dbReference type="UniPathway" id="UPA00219"/>
<gene>
    <name evidence="13 16" type="primary">murA</name>
    <name evidence="16" type="ORF">BUCNMO_300</name>
</gene>
<dbReference type="HAMAP" id="MF_00111">
    <property type="entry name" value="MurA"/>
    <property type="match status" value="1"/>
</dbReference>
<keyword evidence="10 13" id="KW-0670">Pyruvate</keyword>
<dbReference type="CDD" id="cd01555">
    <property type="entry name" value="UdpNAET"/>
    <property type="match status" value="1"/>
</dbReference>
<dbReference type="GO" id="GO:0008760">
    <property type="term" value="F:UDP-N-acetylglucosamine 1-carboxyvinyltransferase activity"/>
    <property type="evidence" value="ECO:0007669"/>
    <property type="project" value="UniProtKB-UniRule"/>
</dbReference>
<dbReference type="NCBIfam" id="NF006873">
    <property type="entry name" value="PRK09369.1"/>
    <property type="match status" value="1"/>
</dbReference>
<feature type="binding site" evidence="13">
    <location>
        <position position="327"/>
    </location>
    <ligand>
        <name>UDP-N-acetyl-alpha-D-glucosamine</name>
        <dbReference type="ChEBI" id="CHEBI:57705"/>
    </ligand>
</feature>
<keyword evidence="17" id="KW-1185">Reference proteome</keyword>
<comment type="similarity">
    <text evidence="11 13">Belongs to the EPSP synthase family. MurA subfamily.</text>
</comment>
<dbReference type="GO" id="GO:0005737">
    <property type="term" value="C:cytoplasm"/>
    <property type="evidence" value="ECO:0007669"/>
    <property type="project" value="UniProtKB-SubCell"/>
</dbReference>
<evidence type="ECO:0000256" key="5">
    <source>
        <dbReference type="ARBA" id="ARBA00022679"/>
    </source>
</evidence>
<evidence type="ECO:0000256" key="2">
    <source>
        <dbReference type="ARBA" id="ARBA00004752"/>
    </source>
</evidence>
<dbReference type="GO" id="GO:0008360">
    <property type="term" value="P:regulation of cell shape"/>
    <property type="evidence" value="ECO:0007669"/>
    <property type="project" value="UniProtKB-KW"/>
</dbReference>
<feature type="binding site" evidence="13">
    <location>
        <begin position="22"/>
        <end position="23"/>
    </location>
    <ligand>
        <name>phosphoenolpyruvate</name>
        <dbReference type="ChEBI" id="CHEBI:58702"/>
    </ligand>
</feature>
<dbReference type="GO" id="GO:0009252">
    <property type="term" value="P:peptidoglycan biosynthetic process"/>
    <property type="evidence" value="ECO:0007669"/>
    <property type="project" value="UniProtKB-UniRule"/>
</dbReference>